<dbReference type="EMBL" id="VSSQ01006961">
    <property type="protein sequence ID" value="MPM34398.1"/>
    <property type="molecule type" value="Genomic_DNA"/>
</dbReference>
<sequence length="131" mass="14844">MKPLKQRFFEIHKSGRTQTVFVYFGVNIALLNHGRQLFVIAYEDKFANCIGAGCVASAQYAQQVRFQYLSSLINNCHVKGFKAEQFGFGGYGSHCPHKYPTGYHALYYFRSTGAKRQLILHQVISVSGITR</sequence>
<evidence type="ECO:0000313" key="1">
    <source>
        <dbReference type="EMBL" id="MPM34398.1"/>
    </source>
</evidence>
<dbReference type="AlphaFoldDB" id="A0A644Z290"/>
<name>A0A644Z290_9ZZZZ</name>
<proteinExistence type="predicted"/>
<protein>
    <submittedName>
        <fullName evidence="1">Uncharacterized protein</fullName>
    </submittedName>
</protein>
<accession>A0A644Z290</accession>
<organism evidence="1">
    <name type="scientific">bioreactor metagenome</name>
    <dbReference type="NCBI Taxonomy" id="1076179"/>
    <lineage>
        <taxon>unclassified sequences</taxon>
        <taxon>metagenomes</taxon>
        <taxon>ecological metagenomes</taxon>
    </lineage>
</organism>
<reference evidence="1" key="1">
    <citation type="submission" date="2019-08" db="EMBL/GenBank/DDBJ databases">
        <authorList>
            <person name="Kucharzyk K."/>
            <person name="Murdoch R.W."/>
            <person name="Higgins S."/>
            <person name="Loffler F."/>
        </authorList>
    </citation>
    <scope>NUCLEOTIDE SEQUENCE</scope>
</reference>
<comment type="caution">
    <text evidence="1">The sequence shown here is derived from an EMBL/GenBank/DDBJ whole genome shotgun (WGS) entry which is preliminary data.</text>
</comment>
<gene>
    <name evidence="1" type="ORF">SDC9_80981</name>
</gene>